<evidence type="ECO:0000313" key="3">
    <source>
        <dbReference type="EMBL" id="WUQ17292.1"/>
    </source>
</evidence>
<feature type="domain" description="PPM-type phosphatase" evidence="2">
    <location>
        <begin position="33"/>
        <end position="102"/>
    </location>
</feature>
<sequence>MGGAESFKPSTPARRDSSTSPASWLATTHGPNRRDLPAGSSLLYTDGLIERRGHDIDASLAQLVALLARHGDLPLPELLHRISDRPADPAPGDDVVVLALRVP</sequence>
<evidence type="ECO:0000256" key="1">
    <source>
        <dbReference type="SAM" id="MobiDB-lite"/>
    </source>
</evidence>
<dbReference type="Gene3D" id="3.60.40.10">
    <property type="entry name" value="PPM-type phosphatase domain"/>
    <property type="match status" value="1"/>
</dbReference>
<gene>
    <name evidence="3" type="ORF">OG517_41220</name>
</gene>
<name>A0ABZ1TQL9_STRVG</name>
<dbReference type="EMBL" id="CP108090">
    <property type="protein sequence ID" value="WUQ17292.1"/>
    <property type="molecule type" value="Genomic_DNA"/>
</dbReference>
<feature type="compositionally biased region" description="Polar residues" evidence="1">
    <location>
        <begin position="18"/>
        <end position="30"/>
    </location>
</feature>
<dbReference type="Pfam" id="PF07228">
    <property type="entry name" value="SpoIIE"/>
    <property type="match status" value="1"/>
</dbReference>
<dbReference type="InterPro" id="IPR001932">
    <property type="entry name" value="PPM-type_phosphatase-like_dom"/>
</dbReference>
<evidence type="ECO:0000313" key="4">
    <source>
        <dbReference type="Proteomes" id="UP001432039"/>
    </source>
</evidence>
<reference evidence="3" key="1">
    <citation type="submission" date="2022-10" db="EMBL/GenBank/DDBJ databases">
        <title>The complete genomes of actinobacterial strains from the NBC collection.</title>
        <authorList>
            <person name="Joergensen T.S."/>
            <person name="Alvarez Arevalo M."/>
            <person name="Sterndorff E.B."/>
            <person name="Faurdal D."/>
            <person name="Vuksanovic O."/>
            <person name="Mourched A.-S."/>
            <person name="Charusanti P."/>
            <person name="Shaw S."/>
            <person name="Blin K."/>
            <person name="Weber T."/>
        </authorList>
    </citation>
    <scope>NUCLEOTIDE SEQUENCE</scope>
    <source>
        <strain evidence="3">NBC_00248</strain>
    </source>
</reference>
<evidence type="ECO:0000259" key="2">
    <source>
        <dbReference type="Pfam" id="PF07228"/>
    </source>
</evidence>
<accession>A0ABZ1TQL9</accession>
<feature type="region of interest" description="Disordered" evidence="1">
    <location>
        <begin position="1"/>
        <end position="39"/>
    </location>
</feature>
<dbReference type="Proteomes" id="UP001432039">
    <property type="component" value="Chromosome"/>
</dbReference>
<keyword evidence="4" id="KW-1185">Reference proteome</keyword>
<protein>
    <submittedName>
        <fullName evidence="3">Serine/threonine-protein phosphatase</fullName>
    </submittedName>
</protein>
<dbReference type="InterPro" id="IPR036457">
    <property type="entry name" value="PPM-type-like_dom_sf"/>
</dbReference>
<organism evidence="3 4">
    <name type="scientific">Streptomyces virginiae</name>
    <name type="common">Streptomyces cinnamonensis</name>
    <dbReference type="NCBI Taxonomy" id="1961"/>
    <lineage>
        <taxon>Bacteria</taxon>
        <taxon>Bacillati</taxon>
        <taxon>Actinomycetota</taxon>
        <taxon>Actinomycetes</taxon>
        <taxon>Kitasatosporales</taxon>
        <taxon>Streptomycetaceae</taxon>
        <taxon>Streptomyces</taxon>
    </lineage>
</organism>
<dbReference type="RefSeq" id="WP_328965513.1">
    <property type="nucleotide sequence ID" value="NZ_CP108090.1"/>
</dbReference>
<proteinExistence type="predicted"/>